<reference evidence="4" key="1">
    <citation type="submission" date="2016-09" db="EMBL/GenBank/DDBJ databases">
        <authorList>
            <person name="Wibberg D."/>
        </authorList>
    </citation>
    <scope>NUCLEOTIDE SEQUENCE [LARGE SCALE GENOMIC DNA]</scope>
</reference>
<proteinExistence type="predicted"/>
<keyword evidence="4" id="KW-1185">Reference proteome</keyword>
<dbReference type="InterPro" id="IPR005181">
    <property type="entry name" value="SASA"/>
</dbReference>
<evidence type="ECO:0000259" key="2">
    <source>
        <dbReference type="Pfam" id="PF03629"/>
    </source>
</evidence>
<evidence type="ECO:0000313" key="3">
    <source>
        <dbReference type="EMBL" id="SCM66061.1"/>
    </source>
</evidence>
<dbReference type="EMBL" id="FMJB01000014">
    <property type="protein sequence ID" value="SCM66061.1"/>
    <property type="molecule type" value="Genomic_DNA"/>
</dbReference>
<organism evidence="3 4">
    <name type="scientific">Donghicola eburneus</name>
    <dbReference type="NCBI Taxonomy" id="393278"/>
    <lineage>
        <taxon>Bacteria</taxon>
        <taxon>Pseudomonadati</taxon>
        <taxon>Pseudomonadota</taxon>
        <taxon>Alphaproteobacteria</taxon>
        <taxon>Rhodobacterales</taxon>
        <taxon>Roseobacteraceae</taxon>
        <taxon>Donghicola</taxon>
    </lineage>
</organism>
<dbReference type="Gene3D" id="3.40.50.1110">
    <property type="entry name" value="SGNH hydrolase"/>
    <property type="match status" value="1"/>
</dbReference>
<dbReference type="AlphaFoldDB" id="A0A1M4MV23"/>
<keyword evidence="1" id="KW-0378">Hydrolase</keyword>
<dbReference type="Proteomes" id="UP000184085">
    <property type="component" value="Unassembled WGS sequence"/>
</dbReference>
<dbReference type="InterPro" id="IPR036514">
    <property type="entry name" value="SGNH_hydro_sf"/>
</dbReference>
<evidence type="ECO:0000313" key="4">
    <source>
        <dbReference type="Proteomes" id="UP000184085"/>
    </source>
</evidence>
<dbReference type="SUPFAM" id="SSF52266">
    <property type="entry name" value="SGNH hydrolase"/>
    <property type="match status" value="1"/>
</dbReference>
<sequence>MQISVGASVSTHRHVQAAVRPAVLLAMGQSNMVDRSGADTTAVWPSQVQVFDPSSDALVPPTKNLTWLPSVPGATTDFDRGPGHAVRVFATHWCQAHPDRPLYILPVARGGTGFKDEWYADGTGPLYNETTRLLDVLLAQDPKAEIIAGIMQNGERDAGQKNACYQWNAVELIARLRERYGAELPFVWGEPGNFSGTSSSDFDRVRAQIRALPDCVPALSTARAQDGAQYDSLTDIGDGMHFDRAGQEALGQMYFEALSKLSGAVSHPAVALVWQSAGIPDWNSFDVAAYDIQSGDQLLVLTAAHRSSGNAYPDSVSLNGQTAQVLYRGVQEVTTRVALSASVVTLFETPETPLVSLQCSWEKQPLGGAISIWRIRGCEIGLPQLDIGTGSLTLEGASGGVVAALAYGVDTAGELEFSGLDHVSVEGAGNVYATSFAAGLVAAAGTVTITPQRMPSHGCGVIGVPITS</sequence>
<protein>
    <recommendedName>
        <fullName evidence="2">Sialate O-acetylesterase domain-containing protein</fullName>
    </recommendedName>
</protein>
<evidence type="ECO:0000256" key="1">
    <source>
        <dbReference type="ARBA" id="ARBA00022801"/>
    </source>
</evidence>
<name>A0A1M4MV23_9RHOB</name>
<gene>
    <name evidence="3" type="ORF">KARMA_0233</name>
</gene>
<dbReference type="RefSeq" id="WP_072702711.1">
    <property type="nucleotide sequence ID" value="NZ_FMJB01000014.1"/>
</dbReference>
<feature type="domain" description="Sialate O-acetylesterase" evidence="2">
    <location>
        <begin position="23"/>
        <end position="258"/>
    </location>
</feature>
<dbReference type="Pfam" id="PF03629">
    <property type="entry name" value="SASA"/>
    <property type="match status" value="1"/>
</dbReference>
<dbReference type="GO" id="GO:0016788">
    <property type="term" value="F:hydrolase activity, acting on ester bonds"/>
    <property type="evidence" value="ECO:0007669"/>
    <property type="project" value="UniProtKB-ARBA"/>
</dbReference>
<accession>A0A1M4MV23</accession>